<accession>A0ACB9B181</accession>
<protein>
    <submittedName>
        <fullName evidence="1">Uncharacterized protein</fullName>
    </submittedName>
</protein>
<reference evidence="2" key="1">
    <citation type="journal article" date="2022" name="Mol. Ecol. Resour.">
        <title>The genomes of chicory, endive, great burdock and yacon provide insights into Asteraceae palaeo-polyploidization history and plant inulin production.</title>
        <authorList>
            <person name="Fan W."/>
            <person name="Wang S."/>
            <person name="Wang H."/>
            <person name="Wang A."/>
            <person name="Jiang F."/>
            <person name="Liu H."/>
            <person name="Zhao H."/>
            <person name="Xu D."/>
            <person name="Zhang Y."/>
        </authorList>
    </citation>
    <scope>NUCLEOTIDE SEQUENCE [LARGE SCALE GENOMIC DNA]</scope>
    <source>
        <strain evidence="2">cv. Niubang</strain>
    </source>
</reference>
<reference evidence="1 2" key="2">
    <citation type="journal article" date="2022" name="Mol. Ecol. Resour.">
        <title>The genomes of chicory, endive, great burdock and yacon provide insights into Asteraceae paleo-polyploidization history and plant inulin production.</title>
        <authorList>
            <person name="Fan W."/>
            <person name="Wang S."/>
            <person name="Wang H."/>
            <person name="Wang A."/>
            <person name="Jiang F."/>
            <person name="Liu H."/>
            <person name="Zhao H."/>
            <person name="Xu D."/>
            <person name="Zhang Y."/>
        </authorList>
    </citation>
    <scope>NUCLEOTIDE SEQUENCE [LARGE SCALE GENOMIC DNA]</scope>
    <source>
        <strain evidence="2">cv. Niubang</strain>
    </source>
</reference>
<proteinExistence type="predicted"/>
<organism evidence="1 2">
    <name type="scientific">Arctium lappa</name>
    <name type="common">Greater burdock</name>
    <name type="synonym">Lappa major</name>
    <dbReference type="NCBI Taxonomy" id="4217"/>
    <lineage>
        <taxon>Eukaryota</taxon>
        <taxon>Viridiplantae</taxon>
        <taxon>Streptophyta</taxon>
        <taxon>Embryophyta</taxon>
        <taxon>Tracheophyta</taxon>
        <taxon>Spermatophyta</taxon>
        <taxon>Magnoliopsida</taxon>
        <taxon>eudicotyledons</taxon>
        <taxon>Gunneridae</taxon>
        <taxon>Pentapetalae</taxon>
        <taxon>asterids</taxon>
        <taxon>campanulids</taxon>
        <taxon>Asterales</taxon>
        <taxon>Asteraceae</taxon>
        <taxon>Carduoideae</taxon>
        <taxon>Cardueae</taxon>
        <taxon>Arctiinae</taxon>
        <taxon>Arctium</taxon>
    </lineage>
</organism>
<comment type="caution">
    <text evidence="1">The sequence shown here is derived from an EMBL/GenBank/DDBJ whole genome shotgun (WGS) entry which is preliminary data.</text>
</comment>
<keyword evidence="2" id="KW-1185">Reference proteome</keyword>
<sequence>MPRAHVLPCLKPHTFLGTFTFLHFPSLPFHANSISLIIPFFFTPKIPNRNSTHLTMHSVVPPPSPAETLDETTAVLSHLLPASLSIHSFPGRWQVLRSKLATLKSLLSELSYSTHWSENQLLLALLPNLLSTLRRVQTLCDRCSDPNYTAGKLLMQSDLDMATGWLSKQLHDLDLLLRSGVLRQSNAIVLSQPAPGSGKEDLSFFIRDLFTRLQIGGVEFKRKALESLIQLLVEDEKAATLVAKEGNIGYLINLFDVNTHREQSVSAISILACASDQSRKTVFEEGGLGPLLRIVESGSLQLKEKASMAVEAITADPDNAWAISAYGGVPILLDVCRSGSLTAQSHAIGAIRNVASVEDIRISLGEEAAIPVIVALLSSGAPASKEKAANCISILASSSEYFRSIIIQEKGLQKLLQLLHQSSNPDTIEHVLRAIHSLATSDSVCRLLSSSSMFITQISGLIKQGNFTLQQISTSILSNLSISDGNKRAIAGCMGSLMKLTEFAKPAGLQEAAVKALVSLLTVKPNRKEFVKDEKNMMRLIQMLDPTNESVPKKFPVAIVYSLMIGGSNGCRKRLVDAGAQGHLQRLNEMEVAGAKKALQRLSGNRLKNIFSRTWRE</sequence>
<evidence type="ECO:0000313" key="2">
    <source>
        <dbReference type="Proteomes" id="UP001055879"/>
    </source>
</evidence>
<dbReference type="Proteomes" id="UP001055879">
    <property type="component" value="Linkage Group LG07"/>
</dbReference>
<dbReference type="EMBL" id="CM042053">
    <property type="protein sequence ID" value="KAI3716177.1"/>
    <property type="molecule type" value="Genomic_DNA"/>
</dbReference>
<evidence type="ECO:0000313" key="1">
    <source>
        <dbReference type="EMBL" id="KAI3716177.1"/>
    </source>
</evidence>
<name>A0ACB9B181_ARCLA</name>
<gene>
    <name evidence="1" type="ORF">L6452_23326</name>
</gene>